<name>A0A7K4BZP4_9ARCH</name>
<comment type="caution">
    <text evidence="1">The sequence shown here is derived from an EMBL/GenBank/DDBJ whole genome shotgun (WGS) entry which is preliminary data.</text>
</comment>
<evidence type="ECO:0000313" key="2">
    <source>
        <dbReference type="Proteomes" id="UP000526302"/>
    </source>
</evidence>
<dbReference type="EMBL" id="JAAZKV010000018">
    <property type="protein sequence ID" value="NMA44665.1"/>
    <property type="molecule type" value="Genomic_DNA"/>
</dbReference>
<dbReference type="AlphaFoldDB" id="A0A7K4BZP4"/>
<protein>
    <submittedName>
        <fullName evidence="1">Uncharacterized protein</fullName>
    </submittedName>
</protein>
<evidence type="ECO:0000313" key="1">
    <source>
        <dbReference type="EMBL" id="NMA44665.1"/>
    </source>
</evidence>
<gene>
    <name evidence="1" type="ORF">GX950_02530</name>
</gene>
<accession>A0A7K4BZP4</accession>
<reference evidence="1 2" key="1">
    <citation type="journal article" date="2020" name="Biotechnol. Biofuels">
        <title>New insights from the biogas microbiome by comprehensive genome-resolved metagenomics of nearly 1600 species originating from multiple anaerobic digesters.</title>
        <authorList>
            <person name="Campanaro S."/>
            <person name="Treu L."/>
            <person name="Rodriguez-R L.M."/>
            <person name="Kovalovszki A."/>
            <person name="Ziels R.M."/>
            <person name="Maus I."/>
            <person name="Zhu X."/>
            <person name="Kougias P.G."/>
            <person name="Basile A."/>
            <person name="Luo G."/>
            <person name="Schluter A."/>
            <person name="Konstantinidis K.T."/>
            <person name="Angelidaki I."/>
        </authorList>
    </citation>
    <scope>NUCLEOTIDE SEQUENCE [LARGE SCALE GENOMIC DNA]</scope>
    <source>
        <strain evidence="1">AS22ysBPME_79</strain>
    </source>
</reference>
<sequence length="147" mass="16715">MKKFFAFSLLILLFAQIVLAGDCGSPYFKSIECATLNHKFTETGFVWNTGTGWLTNPTRDWNIEQTLDKNYMWTVKKYNNTTPPNTDTGQVSTDGRIGIGSAGTGDAFGVYSPFVLKDEDDPNPNHRYKMWYTGLESSINQEKYTWQ</sequence>
<organism evidence="1 2">
    <name type="scientific">Candidatus Iainarchaeum sp</name>
    <dbReference type="NCBI Taxonomy" id="3101447"/>
    <lineage>
        <taxon>Archaea</taxon>
        <taxon>Candidatus Iainarchaeota</taxon>
        <taxon>Candidatus Iainarchaeia</taxon>
        <taxon>Candidatus Iainarchaeales</taxon>
        <taxon>Candidatus Iainarchaeaceae</taxon>
        <taxon>Candidatus Iainarchaeum</taxon>
    </lineage>
</organism>
<dbReference type="Proteomes" id="UP000526302">
    <property type="component" value="Unassembled WGS sequence"/>
</dbReference>
<proteinExistence type="predicted"/>